<evidence type="ECO:0000256" key="1">
    <source>
        <dbReference type="SAM" id="MobiDB-lite"/>
    </source>
</evidence>
<keyword evidence="3" id="KW-1185">Reference proteome</keyword>
<sequence length="213" mass="24297">MEKDNGSSKKNEIEGTKVLSVCYEGHRVLIKNVDLDKCQMLDLHRDEKRKIQKVGIELPQYFSVPHYDVGCESGLDDKDEEESGSNEEESDEDNDELVNFEGGSKHSDEFLDDLDEDDIPSDIEVGDVDDDGMPTLSIWNKVYQNGSIRVRDLDRNVSIKARICFVDKDQWAKVIREYAIQEGACLKKPTLTYKSTPCNSYVWRGMECSLAKM</sequence>
<dbReference type="EMBL" id="JAKOGI010000616">
    <property type="protein sequence ID" value="KAJ8432318.1"/>
    <property type="molecule type" value="Genomic_DNA"/>
</dbReference>
<dbReference type="Proteomes" id="UP001153076">
    <property type="component" value="Unassembled WGS sequence"/>
</dbReference>
<evidence type="ECO:0000313" key="3">
    <source>
        <dbReference type="Proteomes" id="UP001153076"/>
    </source>
</evidence>
<accession>A0A9Q1JWR5</accession>
<dbReference type="AlphaFoldDB" id="A0A9Q1JWR5"/>
<reference evidence="2" key="1">
    <citation type="submission" date="2022-04" db="EMBL/GenBank/DDBJ databases">
        <title>Carnegiea gigantea Genome sequencing and assembly v2.</title>
        <authorList>
            <person name="Copetti D."/>
            <person name="Sanderson M.J."/>
            <person name="Burquez A."/>
            <person name="Wojciechowski M.F."/>
        </authorList>
    </citation>
    <scope>NUCLEOTIDE SEQUENCE</scope>
    <source>
        <strain evidence="2">SGP5-SGP5p</strain>
        <tissue evidence="2">Aerial part</tissue>
    </source>
</reference>
<evidence type="ECO:0008006" key="4">
    <source>
        <dbReference type="Google" id="ProtNLM"/>
    </source>
</evidence>
<evidence type="ECO:0000313" key="2">
    <source>
        <dbReference type="EMBL" id="KAJ8432318.1"/>
    </source>
</evidence>
<organism evidence="2 3">
    <name type="scientific">Carnegiea gigantea</name>
    <dbReference type="NCBI Taxonomy" id="171969"/>
    <lineage>
        <taxon>Eukaryota</taxon>
        <taxon>Viridiplantae</taxon>
        <taxon>Streptophyta</taxon>
        <taxon>Embryophyta</taxon>
        <taxon>Tracheophyta</taxon>
        <taxon>Spermatophyta</taxon>
        <taxon>Magnoliopsida</taxon>
        <taxon>eudicotyledons</taxon>
        <taxon>Gunneridae</taxon>
        <taxon>Pentapetalae</taxon>
        <taxon>Caryophyllales</taxon>
        <taxon>Cactineae</taxon>
        <taxon>Cactaceae</taxon>
        <taxon>Cactoideae</taxon>
        <taxon>Echinocereeae</taxon>
        <taxon>Carnegiea</taxon>
    </lineage>
</organism>
<comment type="caution">
    <text evidence="2">The sequence shown here is derived from an EMBL/GenBank/DDBJ whole genome shotgun (WGS) entry which is preliminary data.</text>
</comment>
<proteinExistence type="predicted"/>
<feature type="region of interest" description="Disordered" evidence="1">
    <location>
        <begin position="72"/>
        <end position="102"/>
    </location>
</feature>
<feature type="compositionally biased region" description="Acidic residues" evidence="1">
    <location>
        <begin position="77"/>
        <end position="98"/>
    </location>
</feature>
<gene>
    <name evidence="2" type="ORF">Cgig2_027438</name>
</gene>
<dbReference type="OrthoDB" id="1747369at2759"/>
<name>A0A9Q1JWR5_9CARY</name>
<protein>
    <recommendedName>
        <fullName evidence="4">Transposase MuDR plant domain-containing protein</fullName>
    </recommendedName>
</protein>